<dbReference type="RefSeq" id="WP_016525458.1">
    <property type="nucleotide sequence ID" value="NZ_KE332518.1"/>
</dbReference>
<dbReference type="SMART" id="SM00028">
    <property type="entry name" value="TPR"/>
    <property type="match status" value="3"/>
</dbReference>
<protein>
    <submittedName>
        <fullName evidence="5">Uncharacterized protein</fullName>
    </submittedName>
</protein>
<feature type="chain" id="PRO_5004522901" evidence="4">
    <location>
        <begin position="20"/>
        <end position="193"/>
    </location>
</feature>
<dbReference type="Proteomes" id="UP000014541">
    <property type="component" value="Unassembled WGS sequence"/>
</dbReference>
<evidence type="ECO:0000256" key="1">
    <source>
        <dbReference type="ARBA" id="ARBA00022737"/>
    </source>
</evidence>
<dbReference type="HOGENOM" id="CLU_1414621_0_0_12"/>
<sequence>MCRFRLVVVLCALMLTSCAATMRNFRSAQLLENLGNEYYLLASLYEESGKYDKALELYRKARTAGSDKTERELTFKIARNAALAKDWDAALKEYESLLKTDSGNLLVQKSVAWIYGQKGNFDKAEQAYAALYESHPYDKDVCTNYILVLHALQKTEKAREVFSSYIELYPDAANKADLEKLFDTGEKNTEKAD</sequence>
<name>S3KF38_TREMA</name>
<dbReference type="Gene3D" id="1.25.40.10">
    <property type="entry name" value="Tetratricopeptide repeat domain"/>
    <property type="match status" value="1"/>
</dbReference>
<reference evidence="5 6" key="1">
    <citation type="submission" date="2013-04" db="EMBL/GenBank/DDBJ databases">
        <title>The Genome Sequence of Treponema maltophilum ATCC 51939.</title>
        <authorList>
            <consortium name="The Broad Institute Genomics Platform"/>
            <person name="Earl A."/>
            <person name="Ward D."/>
            <person name="Feldgarden M."/>
            <person name="Gevers D."/>
            <person name="Leonetti C."/>
            <person name="Blanton J.M."/>
            <person name="Dewhirst F.E."/>
            <person name="Izard J."/>
            <person name="Walker B."/>
            <person name="Young S."/>
            <person name="Zeng Q."/>
            <person name="Gargeya S."/>
            <person name="Fitzgerald M."/>
            <person name="Haas B."/>
            <person name="Abouelleil A."/>
            <person name="Allen A.W."/>
            <person name="Alvarado L."/>
            <person name="Arachchi H.M."/>
            <person name="Berlin A.M."/>
            <person name="Chapman S.B."/>
            <person name="Gainer-Dewar J."/>
            <person name="Goldberg J."/>
            <person name="Griggs A."/>
            <person name="Gujja S."/>
            <person name="Hansen M."/>
            <person name="Howarth C."/>
            <person name="Imamovic A."/>
            <person name="Ireland A."/>
            <person name="Larimer J."/>
            <person name="McCowan C."/>
            <person name="Murphy C."/>
            <person name="Pearson M."/>
            <person name="Poon T.W."/>
            <person name="Priest M."/>
            <person name="Roberts A."/>
            <person name="Saif S."/>
            <person name="Shea T."/>
            <person name="Sisk P."/>
            <person name="Sykes S."/>
            <person name="Wortman J."/>
            <person name="Nusbaum C."/>
            <person name="Birren B."/>
        </authorList>
    </citation>
    <scope>NUCLEOTIDE SEQUENCE [LARGE SCALE GENOMIC DNA]</scope>
    <source>
        <strain evidence="5 6">ATCC 51939</strain>
    </source>
</reference>
<dbReference type="PANTHER" id="PTHR45586">
    <property type="entry name" value="TPR REPEAT-CONTAINING PROTEIN PA4667"/>
    <property type="match status" value="1"/>
</dbReference>
<dbReference type="AlphaFoldDB" id="S3KF38"/>
<dbReference type="EMBL" id="ATFF01000006">
    <property type="protein sequence ID" value="EPF30847.1"/>
    <property type="molecule type" value="Genomic_DNA"/>
</dbReference>
<evidence type="ECO:0000256" key="2">
    <source>
        <dbReference type="ARBA" id="ARBA00022803"/>
    </source>
</evidence>
<evidence type="ECO:0000256" key="3">
    <source>
        <dbReference type="PROSITE-ProRule" id="PRU00339"/>
    </source>
</evidence>
<accession>S3KF38</accession>
<feature type="repeat" description="TPR" evidence="3">
    <location>
        <begin position="35"/>
        <end position="68"/>
    </location>
</feature>
<dbReference type="SUPFAM" id="SSF48452">
    <property type="entry name" value="TPR-like"/>
    <property type="match status" value="1"/>
</dbReference>
<keyword evidence="1" id="KW-0677">Repeat</keyword>
<dbReference type="PROSITE" id="PS51257">
    <property type="entry name" value="PROKAR_LIPOPROTEIN"/>
    <property type="match status" value="1"/>
</dbReference>
<feature type="signal peptide" evidence="4">
    <location>
        <begin position="1"/>
        <end position="19"/>
    </location>
</feature>
<keyword evidence="4" id="KW-0732">Signal</keyword>
<dbReference type="PATRIC" id="fig|1125699.3.peg.1193"/>
<evidence type="ECO:0000256" key="4">
    <source>
        <dbReference type="SAM" id="SignalP"/>
    </source>
</evidence>
<keyword evidence="2 3" id="KW-0802">TPR repeat</keyword>
<dbReference type="PANTHER" id="PTHR45586:SF1">
    <property type="entry name" value="LIPOPOLYSACCHARIDE ASSEMBLY PROTEIN B"/>
    <property type="match status" value="1"/>
</dbReference>
<dbReference type="Pfam" id="PF13176">
    <property type="entry name" value="TPR_7"/>
    <property type="match status" value="1"/>
</dbReference>
<comment type="caution">
    <text evidence="5">The sequence shown here is derived from an EMBL/GenBank/DDBJ whole genome shotgun (WGS) entry which is preliminary data.</text>
</comment>
<dbReference type="InterPro" id="IPR051012">
    <property type="entry name" value="CellSynth/LPSAsmb/PSIAsmb"/>
</dbReference>
<dbReference type="InterPro" id="IPR011990">
    <property type="entry name" value="TPR-like_helical_dom_sf"/>
</dbReference>
<evidence type="ECO:0000313" key="5">
    <source>
        <dbReference type="EMBL" id="EPF30847.1"/>
    </source>
</evidence>
<dbReference type="Pfam" id="PF13432">
    <property type="entry name" value="TPR_16"/>
    <property type="match status" value="1"/>
</dbReference>
<organism evidence="5 6">
    <name type="scientific">Treponema maltophilum ATCC 51939</name>
    <dbReference type="NCBI Taxonomy" id="1125699"/>
    <lineage>
        <taxon>Bacteria</taxon>
        <taxon>Pseudomonadati</taxon>
        <taxon>Spirochaetota</taxon>
        <taxon>Spirochaetia</taxon>
        <taxon>Spirochaetales</taxon>
        <taxon>Treponemataceae</taxon>
        <taxon>Treponema</taxon>
    </lineage>
</organism>
<evidence type="ECO:0000313" key="6">
    <source>
        <dbReference type="Proteomes" id="UP000014541"/>
    </source>
</evidence>
<dbReference type="PROSITE" id="PS50005">
    <property type="entry name" value="TPR"/>
    <property type="match status" value="1"/>
</dbReference>
<dbReference type="STRING" id="1125699.HMPREF9194_01172"/>
<dbReference type="InterPro" id="IPR019734">
    <property type="entry name" value="TPR_rpt"/>
</dbReference>
<keyword evidence="6" id="KW-1185">Reference proteome</keyword>
<gene>
    <name evidence="5" type="ORF">HMPREF9194_01172</name>
</gene>
<proteinExistence type="predicted"/>
<dbReference type="OrthoDB" id="255821at2"/>